<dbReference type="EMBL" id="MT142728">
    <property type="protein sequence ID" value="QJA87723.1"/>
    <property type="molecule type" value="Genomic_DNA"/>
</dbReference>
<evidence type="ECO:0000313" key="2">
    <source>
        <dbReference type="EMBL" id="QJA87723.1"/>
    </source>
</evidence>
<gene>
    <name evidence="2" type="ORF">MM415B02900_0007</name>
</gene>
<accession>A0A6M3KZM1</accession>
<evidence type="ECO:0000256" key="1">
    <source>
        <dbReference type="SAM" id="MobiDB-lite"/>
    </source>
</evidence>
<feature type="compositionally biased region" description="Basic and acidic residues" evidence="1">
    <location>
        <begin position="75"/>
        <end position="87"/>
    </location>
</feature>
<feature type="region of interest" description="Disordered" evidence="1">
    <location>
        <begin position="51"/>
        <end position="98"/>
    </location>
</feature>
<reference evidence="2" key="1">
    <citation type="submission" date="2020-03" db="EMBL/GenBank/DDBJ databases">
        <title>The deep terrestrial virosphere.</title>
        <authorList>
            <person name="Holmfeldt K."/>
            <person name="Nilsson E."/>
            <person name="Simone D."/>
            <person name="Lopez-Fernandez M."/>
            <person name="Wu X."/>
            <person name="de Brujin I."/>
            <person name="Lundin D."/>
            <person name="Andersson A."/>
            <person name="Bertilsson S."/>
            <person name="Dopson M."/>
        </authorList>
    </citation>
    <scope>NUCLEOTIDE SEQUENCE</scope>
    <source>
        <strain evidence="2">MM415B02900</strain>
    </source>
</reference>
<protein>
    <submittedName>
        <fullName evidence="2">Uncharacterized protein</fullName>
    </submittedName>
</protein>
<proteinExistence type="predicted"/>
<organism evidence="2">
    <name type="scientific">viral metagenome</name>
    <dbReference type="NCBI Taxonomy" id="1070528"/>
    <lineage>
        <taxon>unclassified sequences</taxon>
        <taxon>metagenomes</taxon>
        <taxon>organismal metagenomes</taxon>
    </lineage>
</organism>
<name>A0A6M3KZM1_9ZZZZ</name>
<dbReference type="AlphaFoldDB" id="A0A6M3KZM1"/>
<sequence>MTTVKMKCTVCGYPDGFTRNFYQTGEVYEIPEKLAECFLEGNVAEIWNEKEESELDSEEKNLGNAPENKAYTEAPENKSGEDEREQSGKPSKKGRPKK</sequence>